<evidence type="ECO:0000313" key="4">
    <source>
        <dbReference type="Proteomes" id="UP000016464"/>
    </source>
</evidence>
<feature type="region of interest" description="Disordered" evidence="1">
    <location>
        <begin position="73"/>
        <end position="106"/>
    </location>
</feature>
<dbReference type="RefSeq" id="WP_021065901.1">
    <property type="nucleotide sequence ID" value="NZ_ATCL01000014.1"/>
</dbReference>
<sequence>MKRFLGKCIEYAFVALLFVGLFFGLRYGVNHIVGTDEMRAYAYLFLGTAFIIFPVSLFGGYFLARPIQHRLHGKEQGTTNHTLRGDEKPHGVTETRDYKNEGSWPL</sequence>
<dbReference type="AlphaFoldDB" id="U1MZZ5"/>
<keyword evidence="4" id="KW-1185">Reference proteome</keyword>
<evidence type="ECO:0000256" key="1">
    <source>
        <dbReference type="SAM" id="MobiDB-lite"/>
    </source>
</evidence>
<organism evidence="3 4">
    <name type="scientific">Exiguobacterium chiriqhucha RW-2</name>
    <dbReference type="NCBI Taxonomy" id="1345023"/>
    <lineage>
        <taxon>Bacteria</taxon>
        <taxon>Bacillati</taxon>
        <taxon>Bacillota</taxon>
        <taxon>Bacilli</taxon>
        <taxon>Bacillales</taxon>
        <taxon>Bacillales Family XII. Incertae Sedis</taxon>
        <taxon>Exiguobacterium</taxon>
    </lineage>
</organism>
<dbReference type="Proteomes" id="UP000016464">
    <property type="component" value="Unassembled WGS sequence"/>
</dbReference>
<gene>
    <name evidence="3" type="ORF">M467_08625</name>
</gene>
<dbReference type="OrthoDB" id="2353634at2"/>
<name>U1MZZ5_9BACL</name>
<dbReference type="STRING" id="1385984.GCA_000702565_00188"/>
<comment type="caution">
    <text evidence="3">The sequence shown here is derived from an EMBL/GenBank/DDBJ whole genome shotgun (WGS) entry which is preliminary data.</text>
</comment>
<evidence type="ECO:0000256" key="2">
    <source>
        <dbReference type="SAM" id="Phobius"/>
    </source>
</evidence>
<feature type="transmembrane region" description="Helical" evidence="2">
    <location>
        <begin position="12"/>
        <end position="29"/>
    </location>
</feature>
<keyword evidence="2" id="KW-0812">Transmembrane</keyword>
<evidence type="ECO:0000313" key="3">
    <source>
        <dbReference type="EMBL" id="ERG67341.1"/>
    </source>
</evidence>
<keyword evidence="2" id="KW-0472">Membrane</keyword>
<keyword evidence="2" id="KW-1133">Transmembrane helix</keyword>
<dbReference type="PATRIC" id="fig|1345023.5.peg.738"/>
<dbReference type="EMBL" id="ATCL01000014">
    <property type="protein sequence ID" value="ERG67341.1"/>
    <property type="molecule type" value="Genomic_DNA"/>
</dbReference>
<feature type="transmembrane region" description="Helical" evidence="2">
    <location>
        <begin position="41"/>
        <end position="64"/>
    </location>
</feature>
<reference evidence="3 4" key="1">
    <citation type="journal article" date="2013" name="Genome Announc.">
        <title>Draft Genome Sequence of Exiguobacterium pavilionensis Strain RW-2, with Wide Thermal, Salinity, and pH Tolerance, Isolated from Modern Freshwater Microbialites.</title>
        <authorList>
            <person name="White R.A.III."/>
            <person name="Grassa C.J."/>
            <person name="Suttle C.A."/>
        </authorList>
    </citation>
    <scope>NUCLEOTIDE SEQUENCE [LARGE SCALE GENOMIC DNA]</scope>
    <source>
        <strain evidence="3 4">RW-2</strain>
    </source>
</reference>
<feature type="compositionally biased region" description="Basic and acidic residues" evidence="1">
    <location>
        <begin position="83"/>
        <end position="100"/>
    </location>
</feature>
<proteinExistence type="predicted"/>
<accession>U1MZZ5</accession>
<protein>
    <submittedName>
        <fullName evidence="3">Uncharacterized protein</fullName>
    </submittedName>
</protein>